<evidence type="ECO:0000259" key="11">
    <source>
        <dbReference type="PROSITE" id="PS50109"/>
    </source>
</evidence>
<dbReference type="InterPro" id="IPR011006">
    <property type="entry name" value="CheY-like_superfamily"/>
</dbReference>
<dbReference type="InterPro" id="IPR008207">
    <property type="entry name" value="Sig_transdc_His_kin_Hpt_dom"/>
</dbReference>
<dbReference type="InterPro" id="IPR037006">
    <property type="entry name" value="CheA-like_homodim_sf"/>
</dbReference>
<feature type="domain" description="HPt" evidence="14">
    <location>
        <begin position="17"/>
        <end position="119"/>
    </location>
</feature>
<dbReference type="InterPro" id="IPR004105">
    <property type="entry name" value="CheA-like_dim"/>
</dbReference>
<dbReference type="InterPro" id="IPR051315">
    <property type="entry name" value="Bact_Chemotaxis_CheA"/>
</dbReference>
<feature type="domain" description="CheW-like" evidence="13">
    <location>
        <begin position="1534"/>
        <end position="1669"/>
    </location>
</feature>
<evidence type="ECO:0000259" key="14">
    <source>
        <dbReference type="PROSITE" id="PS50894"/>
    </source>
</evidence>
<feature type="compositionally biased region" description="Low complexity" evidence="10">
    <location>
        <begin position="1044"/>
        <end position="1054"/>
    </location>
</feature>
<dbReference type="Gene3D" id="3.40.50.2300">
    <property type="match status" value="1"/>
</dbReference>
<evidence type="ECO:0000256" key="9">
    <source>
        <dbReference type="SAM" id="Coils"/>
    </source>
</evidence>
<dbReference type="InterPro" id="IPR001789">
    <property type="entry name" value="Sig_transdc_resp-reg_receiver"/>
</dbReference>
<dbReference type="InterPro" id="IPR036890">
    <property type="entry name" value="HATPase_C_sf"/>
</dbReference>
<evidence type="ECO:0000256" key="3">
    <source>
        <dbReference type="ARBA" id="ARBA00022553"/>
    </source>
</evidence>
<dbReference type="Proteomes" id="UP000809349">
    <property type="component" value="Unassembled WGS sequence"/>
</dbReference>
<dbReference type="SMART" id="SM00260">
    <property type="entry name" value="CheW"/>
    <property type="match status" value="1"/>
</dbReference>
<feature type="domain" description="HPt" evidence="14">
    <location>
        <begin position="615"/>
        <end position="719"/>
    </location>
</feature>
<feature type="domain" description="HPt" evidence="14">
    <location>
        <begin position="813"/>
        <end position="916"/>
    </location>
</feature>
<sequence length="1814" mass="194962">MTMTDFSHAPHFDTGPLSWVMSEIREALIRSREALLDASARAPDAQGTPLQHARAHLHQVHGALQMVDVDAVGNLTACAEEALQRFRDGALALDPASAKVVADLYQAVIEYLEELLSGAAPQPARLFPYYRDIQQLLGAARIHPADLFFADLSAQVELAPAAAGAAAPDYSACRTRFEKALLPFLKSSDDDTRRTHAAQMRDAIGEVAGGQQEMHARAFWLAMHSVAALVASGQLAGDLYVKQLFGLINLQIRRLSQGQASLPEAMLRDALFFIAAAPEPFADAKPLRRAYRLDGMVPPDYEARRYGRIDALALKEAREALAQAKLAWDRVAAGIDDAAEAAFANALLVLEDASLRLGAAPLAQLLRELDRVAKDSIAAGRSDQFSLEMAAALLFVEHGLDQIRQLPDDFAAQAEVVGARLLALAAGETPPAAPEWQGNLSRQIQQGQTVAVLAGEMKAGLRQVEKVLDDYYADAAKRPALSQIDPVLHQLHGALAILDQDHAMRAASHVRSAVRALASGEGDAAIDAASLQNIARNIGALGFFTDMLGQNVDAAKDRFEFDEQAGMFREVPFEKAAAAATPFDQEESEALPEAAAPVLDEPEPAAAPGVEVQAEGAIEAELLEIFIAEAQEVLAFVSATLPAVRTAPGDQETLTQLRRSFHTLKGSGRMVGLDSFADAAAGVERAMNVWLADAREASGELLALLEHATVDMAAWVEELVQTGTSRRKGDELAEAAARVQDGGPFAAPPAAPEHADEPEPEPEPEQEPEPEPEPEPAAEPVREPRAPASGNVIDFPGRPSAAAPEDNARRIGDLAIPLPLYTIYVAETDELMRVLTQDFSEWRHEPERAVTADALKASHTLAGTSATVGFAALCELAHALEMVLQALAPPAPALDDGQRALLDDTLDCARHMLQRFAQGALSQPQPDLVARLDAMREALDAPAAQAADGELAGRLDALFAATFDELLDAPPARADDTPRDADTTMPDPVVEVEDAYDTTFDDVFDPPELVQAEAPPALPVMGEDDIEDDELALELIAESEPLAGAAEAPAVLAEPESESESESEFEAELETVAADPAFTDEIDADLLPVFLEEASDLLPEIGKGLRQWQQDPQDQATVQSVLRALHTVKGSARMAGAMRLGQHTHDIETQIENMVHAATSTPAAFDELMVNYDQAMVLFDQLQQPQVPSAAPAGAPLIQAPDESMAAQARTPLVRVRADILDRLVNQAGEVSITRSKLENQVDVLKTSLSDFADNLARLRQQLREVEMQAESQIASRMSIAGEREFDPLEFDRFTRLQELTRMMAESVSDVASFHDSLTRSVDAASADLSVQSRLTRDLQRDLMRVRMVPFASLSERLFRVARQAAKEVDKRVNLDIRGGAVEIDRSVLEQMAAPFEHLLRNAIVHGIESRERRAAGGKAETGELLVQASQQGNEVVIQFSDDGAGLDLGRIRAKARESGLLGAGVEVSDDEAADLIFEPGFSTAESLTELAGRGVGMDVVRAESQALGGRIAIVSEPGKGARFTIHLPLTLAVTQVVLTSSAGKSYALPSVLVEQVLQMKEAALAEAHAAGSVQYQGQRVPLHYLPALLGDPSAQPASQRSCPVLVLKSGAERIAVHVDEVQGNREAVIKNIGPQLARMAGIAGATVLGSGEIVLILNPVALAHHGAHHATLTGRPAASAQPEALSRKAVIMVVDDSLTVRKVTQRLLEREGFQVVLAKDGVDALEHMQEIRPDLMLVDIEMPRMDGFDLTRNVRGVEATHSVPIIMITSRTADKHRNYALDLGVNAYFGKPYQEDALLAAIRGLLQRELKTG</sequence>
<reference evidence="15 16" key="1">
    <citation type="submission" date="2021-08" db="EMBL/GenBank/DDBJ databases">
        <title>Massilia sp. R798.</title>
        <authorList>
            <person name="Baek J.H."/>
            <person name="Jung H.S."/>
            <person name="Kim K.R."/>
            <person name="Jeon C.O."/>
        </authorList>
    </citation>
    <scope>NUCLEOTIDE SEQUENCE [LARGE SCALE GENOMIC DNA]</scope>
    <source>
        <strain evidence="15 16">R798</strain>
    </source>
</reference>
<proteinExistence type="predicted"/>
<dbReference type="InterPro" id="IPR003594">
    <property type="entry name" value="HATPase_dom"/>
</dbReference>
<feature type="domain" description="HPt" evidence="14">
    <location>
        <begin position="1079"/>
        <end position="1185"/>
    </location>
</feature>
<feature type="domain" description="Histidine kinase" evidence="11">
    <location>
        <begin position="1333"/>
        <end position="1532"/>
    </location>
</feature>
<keyword evidence="16" id="KW-1185">Reference proteome</keyword>
<dbReference type="PROSITE" id="PS50110">
    <property type="entry name" value="RESPONSE_REGULATORY"/>
    <property type="match status" value="1"/>
</dbReference>
<keyword evidence="3 8" id="KW-0597">Phosphoprotein</keyword>
<evidence type="ECO:0000256" key="1">
    <source>
        <dbReference type="ARBA" id="ARBA00000085"/>
    </source>
</evidence>
<feature type="modified residue" description="Phosphohistidine" evidence="7">
    <location>
        <position position="58"/>
    </location>
</feature>
<dbReference type="InterPro" id="IPR036641">
    <property type="entry name" value="HPT_dom_sf"/>
</dbReference>
<evidence type="ECO:0000313" key="16">
    <source>
        <dbReference type="Proteomes" id="UP000809349"/>
    </source>
</evidence>
<dbReference type="EMBL" id="JAFBIL020000004">
    <property type="protein sequence ID" value="MBZ2207731.1"/>
    <property type="molecule type" value="Genomic_DNA"/>
</dbReference>
<dbReference type="InterPro" id="IPR002545">
    <property type="entry name" value="CheW-lke_dom"/>
</dbReference>
<evidence type="ECO:0000259" key="12">
    <source>
        <dbReference type="PROSITE" id="PS50110"/>
    </source>
</evidence>
<name>A0ABS7SNG5_9BURK</name>
<dbReference type="SMART" id="SM01231">
    <property type="entry name" value="H-kinase_dim"/>
    <property type="match status" value="1"/>
</dbReference>
<dbReference type="InterPro" id="IPR005467">
    <property type="entry name" value="His_kinase_dom"/>
</dbReference>
<evidence type="ECO:0000256" key="6">
    <source>
        <dbReference type="ARBA" id="ARBA00023012"/>
    </source>
</evidence>
<dbReference type="SUPFAM" id="SSF52172">
    <property type="entry name" value="CheY-like"/>
    <property type="match status" value="1"/>
</dbReference>
<evidence type="ECO:0000313" key="15">
    <source>
        <dbReference type="EMBL" id="MBZ2207731.1"/>
    </source>
</evidence>
<feature type="modified residue" description="Phosphohistidine" evidence="7">
    <location>
        <position position="859"/>
    </location>
</feature>
<feature type="modified residue" description="Phosphohistidine" evidence="7">
    <location>
        <position position="662"/>
    </location>
</feature>
<dbReference type="Gene3D" id="2.30.30.40">
    <property type="entry name" value="SH3 Domains"/>
    <property type="match status" value="1"/>
</dbReference>
<dbReference type="PROSITE" id="PS50109">
    <property type="entry name" value="HIS_KIN"/>
    <property type="match status" value="1"/>
</dbReference>
<dbReference type="SMART" id="SM00387">
    <property type="entry name" value="HATPase_c"/>
    <property type="match status" value="1"/>
</dbReference>
<gene>
    <name evidence="15" type="ORF">I4X03_010720</name>
</gene>
<dbReference type="PROSITE" id="PS50851">
    <property type="entry name" value="CHEW"/>
    <property type="match status" value="1"/>
</dbReference>
<dbReference type="Gene3D" id="1.10.287.560">
    <property type="entry name" value="Histidine kinase CheA-like, homodimeric domain"/>
    <property type="match status" value="1"/>
</dbReference>
<comment type="catalytic activity">
    <reaction evidence="1">
        <text>ATP + protein L-histidine = ADP + protein N-phospho-L-histidine.</text>
        <dbReference type="EC" id="2.7.13.3"/>
    </reaction>
</comment>
<dbReference type="Pfam" id="PF00072">
    <property type="entry name" value="Response_reg"/>
    <property type="match status" value="1"/>
</dbReference>
<evidence type="ECO:0000256" key="2">
    <source>
        <dbReference type="ARBA" id="ARBA00012438"/>
    </source>
</evidence>
<protein>
    <recommendedName>
        <fullName evidence="2">histidine kinase</fullName>
        <ecNumber evidence="2">2.7.13.3</ecNumber>
    </recommendedName>
</protein>
<dbReference type="Pfam" id="PF02518">
    <property type="entry name" value="HATPase_c"/>
    <property type="match status" value="1"/>
</dbReference>
<dbReference type="InterPro" id="IPR036061">
    <property type="entry name" value="CheW-like_dom_sf"/>
</dbReference>
<feature type="region of interest" description="Disordered" evidence="10">
    <location>
        <begin position="742"/>
        <end position="805"/>
    </location>
</feature>
<dbReference type="CDD" id="cd17546">
    <property type="entry name" value="REC_hyHK_CKI1_RcsC-like"/>
    <property type="match status" value="1"/>
</dbReference>
<dbReference type="Pfam" id="PF26379">
    <property type="entry name" value="FimL_2nd"/>
    <property type="match status" value="1"/>
</dbReference>
<keyword evidence="9" id="KW-0175">Coiled coil</keyword>
<feature type="modified residue" description="Phosphohistidine" evidence="7">
    <location>
        <position position="1126"/>
    </location>
</feature>
<dbReference type="SUPFAM" id="SSF55874">
    <property type="entry name" value="ATPase domain of HSP90 chaperone/DNA topoisomerase II/histidine kinase"/>
    <property type="match status" value="1"/>
</dbReference>
<comment type="caution">
    <text evidence="15">The sequence shown here is derived from an EMBL/GenBank/DDBJ whole genome shotgun (WGS) entry which is preliminary data.</text>
</comment>
<dbReference type="CDD" id="cd00088">
    <property type="entry name" value="HPT"/>
    <property type="match status" value="3"/>
</dbReference>
<keyword evidence="6" id="KW-0902">Two-component regulatory system</keyword>
<dbReference type="PANTHER" id="PTHR43395:SF8">
    <property type="entry name" value="HISTIDINE KINASE"/>
    <property type="match status" value="1"/>
</dbReference>
<dbReference type="SMART" id="SM00073">
    <property type="entry name" value="HPT"/>
    <property type="match status" value="3"/>
</dbReference>
<dbReference type="SMART" id="SM00448">
    <property type="entry name" value="REC"/>
    <property type="match status" value="1"/>
</dbReference>
<dbReference type="InterPro" id="IPR004358">
    <property type="entry name" value="Sig_transdc_His_kin-like_C"/>
</dbReference>
<feature type="compositionally biased region" description="Acidic residues" evidence="10">
    <location>
        <begin position="756"/>
        <end position="776"/>
    </location>
</feature>
<keyword evidence="5" id="KW-0418">Kinase</keyword>
<dbReference type="Pfam" id="PF01627">
    <property type="entry name" value="Hpt"/>
    <property type="match status" value="4"/>
</dbReference>
<feature type="region of interest" description="Disordered" evidence="10">
    <location>
        <begin position="1044"/>
        <end position="1066"/>
    </location>
</feature>
<evidence type="ECO:0000259" key="13">
    <source>
        <dbReference type="PROSITE" id="PS50851"/>
    </source>
</evidence>
<evidence type="ECO:0000256" key="8">
    <source>
        <dbReference type="PROSITE-ProRule" id="PRU00169"/>
    </source>
</evidence>
<dbReference type="EC" id="2.7.13.3" evidence="2"/>
<dbReference type="InterPro" id="IPR058661">
    <property type="entry name" value="FimL_2nd"/>
</dbReference>
<feature type="coiled-coil region" evidence="9">
    <location>
        <begin position="1242"/>
        <end position="1276"/>
    </location>
</feature>
<dbReference type="Gene3D" id="1.20.120.160">
    <property type="entry name" value="HPT domain"/>
    <property type="match status" value="4"/>
</dbReference>
<feature type="domain" description="Response regulatory" evidence="12">
    <location>
        <begin position="1691"/>
        <end position="1807"/>
    </location>
</feature>
<dbReference type="PROSITE" id="PS50894">
    <property type="entry name" value="HPT"/>
    <property type="match status" value="4"/>
</dbReference>
<dbReference type="RefSeq" id="WP_223468225.1">
    <property type="nucleotide sequence ID" value="NZ_JAFBIL020000004.1"/>
</dbReference>
<keyword evidence="4" id="KW-0808">Transferase</keyword>
<evidence type="ECO:0000256" key="7">
    <source>
        <dbReference type="PROSITE-ProRule" id="PRU00110"/>
    </source>
</evidence>
<accession>A0ABS7SNG5</accession>
<organism evidence="15 16">
    <name type="scientific">Massilia soli</name>
    <dbReference type="NCBI Taxonomy" id="2792854"/>
    <lineage>
        <taxon>Bacteria</taxon>
        <taxon>Pseudomonadati</taxon>
        <taxon>Pseudomonadota</taxon>
        <taxon>Betaproteobacteria</taxon>
        <taxon>Burkholderiales</taxon>
        <taxon>Oxalobacteraceae</taxon>
        <taxon>Telluria group</taxon>
        <taxon>Massilia</taxon>
    </lineage>
</organism>
<dbReference type="PANTHER" id="PTHR43395">
    <property type="entry name" value="SENSOR HISTIDINE KINASE CHEA"/>
    <property type="match status" value="1"/>
</dbReference>
<dbReference type="SUPFAM" id="SSF47226">
    <property type="entry name" value="Histidine-containing phosphotransfer domain, HPT domain"/>
    <property type="match status" value="5"/>
</dbReference>
<dbReference type="PRINTS" id="PR00344">
    <property type="entry name" value="BCTRLSENSOR"/>
</dbReference>
<feature type="compositionally biased region" description="Acidic residues" evidence="10">
    <location>
        <begin position="1055"/>
        <end position="1066"/>
    </location>
</feature>
<dbReference type="Pfam" id="PF01584">
    <property type="entry name" value="CheW"/>
    <property type="match status" value="1"/>
</dbReference>
<evidence type="ECO:0000256" key="4">
    <source>
        <dbReference type="ARBA" id="ARBA00022679"/>
    </source>
</evidence>
<evidence type="ECO:0000256" key="5">
    <source>
        <dbReference type="ARBA" id="ARBA00022777"/>
    </source>
</evidence>
<evidence type="ECO:0000256" key="10">
    <source>
        <dbReference type="SAM" id="MobiDB-lite"/>
    </source>
</evidence>
<dbReference type="SUPFAM" id="SSF50341">
    <property type="entry name" value="CheW-like"/>
    <property type="match status" value="1"/>
</dbReference>
<dbReference type="Gene3D" id="3.30.565.10">
    <property type="entry name" value="Histidine kinase-like ATPase, C-terminal domain"/>
    <property type="match status" value="1"/>
</dbReference>
<feature type="modified residue" description="4-aspartylphosphate" evidence="8">
    <location>
        <position position="1740"/>
    </location>
</feature>